<evidence type="ECO:0000259" key="3">
    <source>
        <dbReference type="Pfam" id="PF10400"/>
    </source>
</evidence>
<dbReference type="SUPFAM" id="SSF46785">
    <property type="entry name" value="Winged helix' DNA-binding domain"/>
    <property type="match status" value="1"/>
</dbReference>
<keyword evidence="5" id="KW-1185">Reference proteome</keyword>
<dbReference type="InterPro" id="IPR036388">
    <property type="entry name" value="WH-like_DNA-bd_sf"/>
</dbReference>
<feature type="domain" description="Transcription regulator PadR C-terminal" evidence="3">
    <location>
        <begin position="91"/>
        <end position="173"/>
    </location>
</feature>
<dbReference type="InterPro" id="IPR005149">
    <property type="entry name" value="Tscrpt_reg_PadR_N"/>
</dbReference>
<feature type="domain" description="Transcription regulator PadR N-terminal" evidence="2">
    <location>
        <begin position="7"/>
        <end position="78"/>
    </location>
</feature>
<sequence>MSLRHALLGLLADTPQNGYDLTKRFEETLSGHAWNAGHSQIYPELKRMTADGLIEVVDEGSRGSKVYGVTDAGRTELRRWMFSPVGDTPPRNEFVLRLFMLSSLDLPDVRVLTERMAESSGERVTGLDHAIEQIEAATPAGQPHGYARFAAEFGRRYYELQRDWARWVLEQLETAHRPAGSTNSEAGSATRRESR</sequence>
<dbReference type="Gene3D" id="1.10.10.10">
    <property type="entry name" value="Winged helix-like DNA-binding domain superfamily/Winged helix DNA-binding domain"/>
    <property type="match status" value="1"/>
</dbReference>
<dbReference type="RefSeq" id="WP_344620217.1">
    <property type="nucleotide sequence ID" value="NZ_BAAARV010000124.1"/>
</dbReference>
<evidence type="ECO:0000313" key="4">
    <source>
        <dbReference type="EMBL" id="GAA2391782.1"/>
    </source>
</evidence>
<proteinExistence type="predicted"/>
<evidence type="ECO:0000313" key="5">
    <source>
        <dbReference type="Proteomes" id="UP001501444"/>
    </source>
</evidence>
<protein>
    <submittedName>
        <fullName evidence="4">Helix-turn-helix transcriptional regulator</fullName>
    </submittedName>
</protein>
<dbReference type="PANTHER" id="PTHR43252">
    <property type="entry name" value="TRANSCRIPTIONAL REGULATOR YQJI"/>
    <property type="match status" value="1"/>
</dbReference>
<dbReference type="EMBL" id="BAAARV010000124">
    <property type="protein sequence ID" value="GAA2391782.1"/>
    <property type="molecule type" value="Genomic_DNA"/>
</dbReference>
<dbReference type="InterPro" id="IPR036390">
    <property type="entry name" value="WH_DNA-bd_sf"/>
</dbReference>
<feature type="region of interest" description="Disordered" evidence="1">
    <location>
        <begin position="176"/>
        <end position="195"/>
    </location>
</feature>
<dbReference type="PANTHER" id="PTHR43252:SF6">
    <property type="entry name" value="NEGATIVE TRANSCRIPTION REGULATOR PADR"/>
    <property type="match status" value="1"/>
</dbReference>
<dbReference type="Pfam" id="PF10400">
    <property type="entry name" value="Vir_act_alpha_C"/>
    <property type="match status" value="1"/>
</dbReference>
<comment type="caution">
    <text evidence="4">The sequence shown here is derived from an EMBL/GenBank/DDBJ whole genome shotgun (WGS) entry which is preliminary data.</text>
</comment>
<evidence type="ECO:0000259" key="2">
    <source>
        <dbReference type="Pfam" id="PF03551"/>
    </source>
</evidence>
<evidence type="ECO:0000256" key="1">
    <source>
        <dbReference type="SAM" id="MobiDB-lite"/>
    </source>
</evidence>
<dbReference type="InterPro" id="IPR018309">
    <property type="entry name" value="Tscrpt_reg_PadR_C"/>
</dbReference>
<reference evidence="4 5" key="1">
    <citation type="journal article" date="2019" name="Int. J. Syst. Evol. Microbiol.">
        <title>The Global Catalogue of Microorganisms (GCM) 10K type strain sequencing project: providing services to taxonomists for standard genome sequencing and annotation.</title>
        <authorList>
            <consortium name="The Broad Institute Genomics Platform"/>
            <consortium name="The Broad Institute Genome Sequencing Center for Infectious Disease"/>
            <person name="Wu L."/>
            <person name="Ma J."/>
        </authorList>
    </citation>
    <scope>NUCLEOTIDE SEQUENCE [LARGE SCALE GENOMIC DNA]</scope>
    <source>
        <strain evidence="4 5">JCM 3272</strain>
    </source>
</reference>
<gene>
    <name evidence="4" type="ORF">GCM10010170_104320</name>
</gene>
<dbReference type="Proteomes" id="UP001501444">
    <property type="component" value="Unassembled WGS sequence"/>
</dbReference>
<accession>A0ABN3HZX1</accession>
<dbReference type="Pfam" id="PF03551">
    <property type="entry name" value="PadR"/>
    <property type="match status" value="1"/>
</dbReference>
<organism evidence="4 5">
    <name type="scientific">Dactylosporangium salmoneum</name>
    <dbReference type="NCBI Taxonomy" id="53361"/>
    <lineage>
        <taxon>Bacteria</taxon>
        <taxon>Bacillati</taxon>
        <taxon>Actinomycetota</taxon>
        <taxon>Actinomycetes</taxon>
        <taxon>Micromonosporales</taxon>
        <taxon>Micromonosporaceae</taxon>
        <taxon>Dactylosporangium</taxon>
    </lineage>
</organism>
<name>A0ABN3HZX1_9ACTN</name>